<evidence type="ECO:0000256" key="1">
    <source>
        <dbReference type="SAM" id="Phobius"/>
    </source>
</evidence>
<evidence type="ECO:0000313" key="3">
    <source>
        <dbReference type="EMBL" id="GAA3661331.1"/>
    </source>
</evidence>
<reference evidence="4" key="1">
    <citation type="journal article" date="2019" name="Int. J. Syst. Evol. Microbiol.">
        <title>The Global Catalogue of Microorganisms (GCM) 10K type strain sequencing project: providing services to taxonomists for standard genome sequencing and annotation.</title>
        <authorList>
            <consortium name="The Broad Institute Genomics Platform"/>
            <consortium name="The Broad Institute Genome Sequencing Center for Infectious Disease"/>
            <person name="Wu L."/>
            <person name="Ma J."/>
        </authorList>
    </citation>
    <scope>NUCLEOTIDE SEQUENCE [LARGE SCALE GENOMIC DNA]</scope>
    <source>
        <strain evidence="4">JCM 16546</strain>
    </source>
</reference>
<protein>
    <recommendedName>
        <fullName evidence="5">Surface-anchored protein</fullName>
    </recommendedName>
</protein>
<feature type="chain" id="PRO_5046965222" description="Surface-anchored protein" evidence="2">
    <location>
        <begin position="26"/>
        <end position="279"/>
    </location>
</feature>
<dbReference type="NCBIfam" id="NF038134">
    <property type="entry name" value="choice_anch_M"/>
    <property type="match status" value="1"/>
</dbReference>
<gene>
    <name evidence="3" type="ORF">GCM10022202_23200</name>
</gene>
<keyword evidence="1" id="KW-0812">Transmembrane</keyword>
<keyword evidence="2" id="KW-0732">Signal</keyword>
<dbReference type="NCBIfam" id="TIGR03769">
    <property type="entry name" value="P_ac_wall_RPT"/>
    <property type="match status" value="1"/>
</dbReference>
<proteinExistence type="predicted"/>
<keyword evidence="1" id="KW-1133">Transmembrane helix</keyword>
<evidence type="ECO:0000256" key="2">
    <source>
        <dbReference type="SAM" id="SignalP"/>
    </source>
</evidence>
<organism evidence="3 4">
    <name type="scientific">Microbacterium marinilacus</name>
    <dbReference type="NCBI Taxonomy" id="415209"/>
    <lineage>
        <taxon>Bacteria</taxon>
        <taxon>Bacillati</taxon>
        <taxon>Actinomycetota</taxon>
        <taxon>Actinomycetes</taxon>
        <taxon>Micrococcales</taxon>
        <taxon>Microbacteriaceae</taxon>
        <taxon>Microbacterium</taxon>
    </lineage>
</organism>
<sequence length="279" mass="29688">MIRTASRAFRPLALALGTTLGAALAAHGLSAAPPPAASHIAAAPAADITELDQGHADIGPVLVDGRWRIEIKDDSGGEAVWRDPDSTVLRVRDAAEHELPDSSDYAFLGEPGDEVFLIPQTQLDGVIWLGWNTQHPALLDDPPQQISFRLHDVVGPGRLHVYFDYGGFRPAREVWDGSDPGEPLRVEPNTHAHANWAFSAAGEYRVGFTAEIVDAAGVSHTASATLHFLVGDDAESTAGSPLSVPVTLGALLGVLLLVLLLLLLVLVVDVRGARRRRAL</sequence>
<keyword evidence="1" id="KW-0472">Membrane</keyword>
<dbReference type="RefSeq" id="WP_221856159.1">
    <property type="nucleotide sequence ID" value="NZ_BAAAYV010000011.1"/>
</dbReference>
<dbReference type="Proteomes" id="UP001410795">
    <property type="component" value="Unassembled WGS sequence"/>
</dbReference>
<dbReference type="InterPro" id="IPR022435">
    <property type="entry name" value="Surface-anchored_actinobac"/>
</dbReference>
<feature type="signal peptide" evidence="2">
    <location>
        <begin position="1"/>
        <end position="25"/>
    </location>
</feature>
<evidence type="ECO:0000313" key="4">
    <source>
        <dbReference type="Proteomes" id="UP001410795"/>
    </source>
</evidence>
<comment type="caution">
    <text evidence="3">The sequence shown here is derived from an EMBL/GenBank/DDBJ whole genome shotgun (WGS) entry which is preliminary data.</text>
</comment>
<accession>A0ABP7BKN6</accession>
<keyword evidence="4" id="KW-1185">Reference proteome</keyword>
<feature type="transmembrane region" description="Helical" evidence="1">
    <location>
        <begin position="246"/>
        <end position="268"/>
    </location>
</feature>
<evidence type="ECO:0008006" key="5">
    <source>
        <dbReference type="Google" id="ProtNLM"/>
    </source>
</evidence>
<name>A0ABP7BKN6_9MICO</name>
<dbReference type="EMBL" id="BAAAYV010000011">
    <property type="protein sequence ID" value="GAA3661331.1"/>
    <property type="molecule type" value="Genomic_DNA"/>
</dbReference>